<keyword evidence="3" id="KW-1185">Reference proteome</keyword>
<evidence type="ECO:0000313" key="3">
    <source>
        <dbReference type="Proteomes" id="UP000054477"/>
    </source>
</evidence>
<sequence>MIDFNQTRPWSRKKSDIDELVEALYVNDHCVRPRPEDPLYRSFVLATWMRIH</sequence>
<dbReference type="EMBL" id="KN838804">
    <property type="protein sequence ID" value="KIJ94227.1"/>
    <property type="molecule type" value="Genomic_DNA"/>
</dbReference>
<organism evidence="2 3">
    <name type="scientific">Laccaria amethystina LaAM-08-1</name>
    <dbReference type="NCBI Taxonomy" id="1095629"/>
    <lineage>
        <taxon>Eukaryota</taxon>
        <taxon>Fungi</taxon>
        <taxon>Dikarya</taxon>
        <taxon>Basidiomycota</taxon>
        <taxon>Agaricomycotina</taxon>
        <taxon>Agaricomycetes</taxon>
        <taxon>Agaricomycetidae</taxon>
        <taxon>Agaricales</taxon>
        <taxon>Agaricineae</taxon>
        <taxon>Hydnangiaceae</taxon>
        <taxon>Laccaria</taxon>
    </lineage>
</organism>
<dbReference type="Pfam" id="PF12417">
    <property type="entry name" value="DUF3669"/>
    <property type="match status" value="1"/>
</dbReference>
<reference evidence="2 3" key="1">
    <citation type="submission" date="2014-04" db="EMBL/GenBank/DDBJ databases">
        <authorList>
            <consortium name="DOE Joint Genome Institute"/>
            <person name="Kuo A."/>
            <person name="Kohler A."/>
            <person name="Nagy L.G."/>
            <person name="Floudas D."/>
            <person name="Copeland A."/>
            <person name="Barry K.W."/>
            <person name="Cichocki N."/>
            <person name="Veneault-Fourrey C."/>
            <person name="LaButti K."/>
            <person name="Lindquist E.A."/>
            <person name="Lipzen A."/>
            <person name="Lundell T."/>
            <person name="Morin E."/>
            <person name="Murat C."/>
            <person name="Sun H."/>
            <person name="Tunlid A."/>
            <person name="Henrissat B."/>
            <person name="Grigoriev I.V."/>
            <person name="Hibbett D.S."/>
            <person name="Martin F."/>
            <person name="Nordberg H.P."/>
            <person name="Cantor M.N."/>
            <person name="Hua S.X."/>
        </authorList>
    </citation>
    <scope>NUCLEOTIDE SEQUENCE [LARGE SCALE GENOMIC DNA]</scope>
    <source>
        <strain evidence="2 3">LaAM-08-1</strain>
    </source>
</reference>
<proteinExistence type="predicted"/>
<reference evidence="3" key="2">
    <citation type="submission" date="2015-01" db="EMBL/GenBank/DDBJ databases">
        <title>Evolutionary Origins and Diversification of the Mycorrhizal Mutualists.</title>
        <authorList>
            <consortium name="DOE Joint Genome Institute"/>
            <consortium name="Mycorrhizal Genomics Consortium"/>
            <person name="Kohler A."/>
            <person name="Kuo A."/>
            <person name="Nagy L.G."/>
            <person name="Floudas D."/>
            <person name="Copeland A."/>
            <person name="Barry K.W."/>
            <person name="Cichocki N."/>
            <person name="Veneault-Fourrey C."/>
            <person name="LaButti K."/>
            <person name="Lindquist E.A."/>
            <person name="Lipzen A."/>
            <person name="Lundell T."/>
            <person name="Morin E."/>
            <person name="Murat C."/>
            <person name="Riley R."/>
            <person name="Ohm R."/>
            <person name="Sun H."/>
            <person name="Tunlid A."/>
            <person name="Henrissat B."/>
            <person name="Grigoriev I.V."/>
            <person name="Hibbett D.S."/>
            <person name="Martin F."/>
        </authorList>
    </citation>
    <scope>NUCLEOTIDE SEQUENCE [LARGE SCALE GENOMIC DNA]</scope>
    <source>
        <strain evidence="3">LaAM-08-1</strain>
    </source>
</reference>
<gene>
    <name evidence="2" type="ORF">K443DRAFT_27289</name>
</gene>
<dbReference type="AlphaFoldDB" id="A0A0C9XDD1"/>
<dbReference type="Proteomes" id="UP000054477">
    <property type="component" value="Unassembled WGS sequence"/>
</dbReference>
<dbReference type="HOGENOM" id="CLU_3092971_0_0_1"/>
<evidence type="ECO:0000259" key="1">
    <source>
        <dbReference type="Pfam" id="PF12417"/>
    </source>
</evidence>
<feature type="domain" description="DUF3669" evidence="1">
    <location>
        <begin position="1"/>
        <end position="36"/>
    </location>
</feature>
<evidence type="ECO:0000313" key="2">
    <source>
        <dbReference type="EMBL" id="KIJ94227.1"/>
    </source>
</evidence>
<name>A0A0C9XDD1_9AGAR</name>
<protein>
    <submittedName>
        <fullName evidence="2">Unplaced genomic scaffold K443scaffold_269, whole genome shotgun sequence</fullName>
    </submittedName>
</protein>
<feature type="non-terminal residue" evidence="2">
    <location>
        <position position="52"/>
    </location>
</feature>
<dbReference type="InterPro" id="IPR022137">
    <property type="entry name" value="Znf_prot_DUF3669"/>
</dbReference>
<accession>A0A0C9XDD1</accession>